<proteinExistence type="predicted"/>
<gene>
    <name evidence="2" type="ORF">L0P03_17350</name>
</gene>
<keyword evidence="1" id="KW-1133">Transmembrane helix</keyword>
<evidence type="ECO:0000256" key="1">
    <source>
        <dbReference type="SAM" id="Phobius"/>
    </source>
</evidence>
<organism evidence="2 3">
    <name type="scientific">Odoribacter splanchnicus</name>
    <dbReference type="NCBI Taxonomy" id="28118"/>
    <lineage>
        <taxon>Bacteria</taxon>
        <taxon>Pseudomonadati</taxon>
        <taxon>Bacteroidota</taxon>
        <taxon>Bacteroidia</taxon>
        <taxon>Bacteroidales</taxon>
        <taxon>Odoribacteraceae</taxon>
        <taxon>Odoribacter</taxon>
    </lineage>
</organism>
<evidence type="ECO:0000313" key="2">
    <source>
        <dbReference type="EMBL" id="MCG4961593.1"/>
    </source>
</evidence>
<dbReference type="Proteomes" id="UP001199750">
    <property type="component" value="Unassembled WGS sequence"/>
</dbReference>
<keyword evidence="1" id="KW-0812">Transmembrane</keyword>
<comment type="caution">
    <text evidence="2">The sequence shown here is derived from an EMBL/GenBank/DDBJ whole genome shotgun (WGS) entry which is preliminary data.</text>
</comment>
<feature type="transmembrane region" description="Helical" evidence="1">
    <location>
        <begin position="36"/>
        <end position="58"/>
    </location>
</feature>
<dbReference type="AlphaFoldDB" id="A0AAW5CG48"/>
<reference evidence="2" key="1">
    <citation type="submission" date="2022-01" db="EMBL/GenBank/DDBJ databases">
        <title>Collection of gut derived symbiotic bacterial strains cultured from healthy donors.</title>
        <authorList>
            <person name="Lin H."/>
            <person name="Kohout C."/>
            <person name="Waligurski E."/>
            <person name="Pamer E.G."/>
        </authorList>
    </citation>
    <scope>NUCLEOTIDE SEQUENCE</scope>
    <source>
        <strain evidence="2">DFI.1.149</strain>
    </source>
</reference>
<sequence>MEKENLNNVLGVEANSETTSKFVKTGRKFVSVQKHLSAFSVFMRVLIIIIWGGMMLSFLPQHYLAYQMAIGGLMYGLIAAILWFSVGDIYSTKEIIWEEFELQKQENESQVH</sequence>
<protein>
    <submittedName>
        <fullName evidence="2">Uncharacterized protein</fullName>
    </submittedName>
</protein>
<name>A0AAW5CG48_9BACT</name>
<feature type="transmembrane region" description="Helical" evidence="1">
    <location>
        <begin position="64"/>
        <end position="86"/>
    </location>
</feature>
<keyword evidence="1" id="KW-0472">Membrane</keyword>
<evidence type="ECO:0000313" key="3">
    <source>
        <dbReference type="Proteomes" id="UP001199750"/>
    </source>
</evidence>
<accession>A0AAW5CG48</accession>
<dbReference type="RefSeq" id="WP_217774267.1">
    <property type="nucleotide sequence ID" value="NZ_JAHONW010000037.1"/>
</dbReference>
<dbReference type="EMBL" id="JAKNDN010000039">
    <property type="protein sequence ID" value="MCG4961593.1"/>
    <property type="molecule type" value="Genomic_DNA"/>
</dbReference>